<dbReference type="OrthoDB" id="9775140at2"/>
<gene>
    <name evidence="3" type="ORF">CFX1CAM_1277</name>
</gene>
<protein>
    <recommendedName>
        <fullName evidence="2">Thiamine pyrophosphate enzyme TPP-binding domain-containing protein</fullName>
    </recommendedName>
</protein>
<accession>A0A1Y6K3R1</accession>
<keyword evidence="4" id="KW-1185">Reference proteome</keyword>
<reference evidence="4" key="1">
    <citation type="submission" date="2017-05" db="EMBL/GenBank/DDBJ databases">
        <authorList>
            <person name="Kirkegaard R."/>
            <person name="Mcilroy J S."/>
        </authorList>
    </citation>
    <scope>NUCLEOTIDE SEQUENCE [LARGE SCALE GENOMIC DNA]</scope>
</reference>
<dbReference type="Pfam" id="PF02775">
    <property type="entry name" value="TPP_enzyme_C"/>
    <property type="match status" value="1"/>
</dbReference>
<dbReference type="PANTHER" id="PTHR48084">
    <property type="entry name" value="2-OXOGLUTARATE OXIDOREDUCTASE SUBUNIT KORB-RELATED"/>
    <property type="match status" value="1"/>
</dbReference>
<sequence>MSDNVEETNLLGLSRKDYLGSRSTLCPGCGHNTISAQIIRACFEMSIPPQRIVKFSGIGCSSKSPTYFLDKSFGFNGLHGRMPSMAQGAAFADATMNVIGVSGDGDTASIGLGQFKHLIRRNLPMVYIVENNGVYGLTKGQFSATAEKGLGLKNQGVNPFLPIDIAKEALIANASFVARSFAGDPAQVRELLKAALSHRGTAVLDIISPCVTFNNQDDTLHSYQWVRQHQAPLHDITYIPERDSIILDEFKEGDVKEVVMHDGSVLVLKKLEKDYDPTDKWQALKILEDEEKNSWFLTGLIYINPHKPTLFDYANLVDQPLNRINSEDLRPSPETLDMINQSMY</sequence>
<dbReference type="GO" id="GO:0045333">
    <property type="term" value="P:cellular respiration"/>
    <property type="evidence" value="ECO:0007669"/>
    <property type="project" value="UniProtKB-ARBA"/>
</dbReference>
<dbReference type="KEGG" id="abat:CFX1CAM_1277"/>
<evidence type="ECO:0000313" key="4">
    <source>
        <dbReference type="Proteomes" id="UP000195514"/>
    </source>
</evidence>
<dbReference type="CDD" id="cd03375">
    <property type="entry name" value="TPP_OGFOR"/>
    <property type="match status" value="1"/>
</dbReference>
<dbReference type="GO" id="GO:0030976">
    <property type="term" value="F:thiamine pyrophosphate binding"/>
    <property type="evidence" value="ECO:0007669"/>
    <property type="project" value="InterPro"/>
</dbReference>
<dbReference type="AlphaFoldDB" id="A0A1Y6K3R1"/>
<organism evidence="3 4">
    <name type="scientific">Candidatus Brevifilum fermentans</name>
    <dbReference type="NCBI Taxonomy" id="1986204"/>
    <lineage>
        <taxon>Bacteria</taxon>
        <taxon>Bacillati</taxon>
        <taxon>Chloroflexota</taxon>
        <taxon>Anaerolineae</taxon>
        <taxon>Anaerolineales</taxon>
        <taxon>Anaerolineaceae</taxon>
        <taxon>Candidatus Brevifilum</taxon>
    </lineage>
</organism>
<feature type="domain" description="Thiamine pyrophosphate enzyme TPP-binding" evidence="2">
    <location>
        <begin position="58"/>
        <end position="206"/>
    </location>
</feature>
<dbReference type="SUPFAM" id="SSF52518">
    <property type="entry name" value="Thiamin diphosphate-binding fold (THDP-binding)"/>
    <property type="match status" value="1"/>
</dbReference>
<dbReference type="EMBL" id="LT859958">
    <property type="protein sequence ID" value="SMX54342.1"/>
    <property type="molecule type" value="Genomic_DNA"/>
</dbReference>
<keyword evidence="1" id="KW-0560">Oxidoreductase</keyword>
<name>A0A1Y6K3R1_9CHLR</name>
<dbReference type="GO" id="GO:0016625">
    <property type="term" value="F:oxidoreductase activity, acting on the aldehyde or oxo group of donors, iron-sulfur protein as acceptor"/>
    <property type="evidence" value="ECO:0007669"/>
    <property type="project" value="UniProtKB-ARBA"/>
</dbReference>
<dbReference type="PANTHER" id="PTHR48084:SF5">
    <property type="entry name" value="BLR6744 PROTEIN"/>
    <property type="match status" value="1"/>
</dbReference>
<proteinExistence type="predicted"/>
<dbReference type="InterPro" id="IPR011766">
    <property type="entry name" value="TPP_enzyme_TPP-bd"/>
</dbReference>
<evidence type="ECO:0000259" key="2">
    <source>
        <dbReference type="Pfam" id="PF02775"/>
    </source>
</evidence>
<dbReference type="RefSeq" id="WP_087862199.1">
    <property type="nucleotide sequence ID" value="NZ_LT859958.1"/>
</dbReference>
<dbReference type="InterPro" id="IPR051457">
    <property type="entry name" value="2-oxoacid:Fd_oxidoreductase"/>
</dbReference>
<evidence type="ECO:0000313" key="3">
    <source>
        <dbReference type="EMBL" id="SMX54342.1"/>
    </source>
</evidence>
<dbReference type="InterPro" id="IPR029061">
    <property type="entry name" value="THDP-binding"/>
</dbReference>
<dbReference type="Proteomes" id="UP000195514">
    <property type="component" value="Chromosome I"/>
</dbReference>
<dbReference type="Gene3D" id="3.40.50.970">
    <property type="match status" value="1"/>
</dbReference>
<evidence type="ECO:0000256" key="1">
    <source>
        <dbReference type="ARBA" id="ARBA00023002"/>
    </source>
</evidence>